<keyword evidence="2" id="KW-1133">Transmembrane helix</keyword>
<dbReference type="Proteomes" id="UP000202511">
    <property type="component" value="Segment"/>
</dbReference>
<dbReference type="KEGG" id="vg:23463208"/>
<evidence type="ECO:0000313" key="4">
    <source>
        <dbReference type="Proteomes" id="UP000202511"/>
    </source>
</evidence>
<keyword evidence="2" id="KW-0472">Membrane</keyword>
<name>A0A0B5JBB0_9VIRU</name>
<evidence type="ECO:0000256" key="2">
    <source>
        <dbReference type="SAM" id="Phobius"/>
    </source>
</evidence>
<organism evidence="3 4">
    <name type="scientific">Pandoravirus inopinatum</name>
    <dbReference type="NCBI Taxonomy" id="1605721"/>
    <lineage>
        <taxon>Viruses</taxon>
        <taxon>Pandoravirus</taxon>
    </lineage>
</organism>
<sequence>MFFSFALPLLWTDAMTCGRARGLSLVPFFNAQLFSTRDWLPTTTTKYQQQKQFDKIKSTNHTRRQWGGVGRKEKTKDQQTLRDIHTPKRHQHRPNRRPSCITKNVRKGVSHCVRTFGHGTRSVVGHLWQRGVHHRVPRPFGPGCAHKGADCKVTGHAELARDVRHGDVFYLAGLVVDFNTTDDRPISNATALDDIEPDRAWLSADDRRRLYDSHPLGSMTRCYYDSDTPRDRVALRGGVDNLGRRVALHAILALAAAIPGLAILAVFLFIVAILLVPLVLRALSACADAGRAAWTRCRARSYLVFGQDTTPTTDMDHADEQGL</sequence>
<protein>
    <submittedName>
        <fullName evidence="3">Uncharacterized protein</fullName>
    </submittedName>
</protein>
<feature type="compositionally biased region" description="Basic and acidic residues" evidence="1">
    <location>
        <begin position="70"/>
        <end position="86"/>
    </location>
</feature>
<accession>A0A0B5JBB0</accession>
<feature type="transmembrane region" description="Helical" evidence="2">
    <location>
        <begin position="251"/>
        <end position="276"/>
    </location>
</feature>
<reference evidence="3 4" key="1">
    <citation type="journal article" date="2015" name="Parasitol. Res.">
        <title>Viruses in close associations with free-living amoebae.</title>
        <authorList>
            <person name="Scheid P."/>
        </authorList>
    </citation>
    <scope>NUCLEOTIDE SEQUENCE [LARGE SCALE GENOMIC DNA]</scope>
    <source>
        <strain evidence="3">KlaHel</strain>
    </source>
</reference>
<proteinExistence type="predicted"/>
<feature type="compositionally biased region" description="Basic residues" evidence="1">
    <location>
        <begin position="87"/>
        <end position="96"/>
    </location>
</feature>
<dbReference type="RefSeq" id="YP_009120526.1">
    <property type="nucleotide sequence ID" value="NC_026440.1"/>
</dbReference>
<dbReference type="GeneID" id="23463208"/>
<feature type="region of interest" description="Disordered" evidence="1">
    <location>
        <begin position="55"/>
        <end position="100"/>
    </location>
</feature>
<evidence type="ECO:0000256" key="1">
    <source>
        <dbReference type="SAM" id="MobiDB-lite"/>
    </source>
</evidence>
<keyword evidence="2" id="KW-0812">Transmembrane</keyword>
<dbReference type="EMBL" id="KP136319">
    <property type="protein sequence ID" value="AJF98291.1"/>
    <property type="molecule type" value="Genomic_DNA"/>
</dbReference>
<evidence type="ECO:0000313" key="3">
    <source>
        <dbReference type="EMBL" id="AJF98291.1"/>
    </source>
</evidence>